<accession>A0A485M5W2</accession>
<dbReference type="Pfam" id="PF10646">
    <property type="entry name" value="Germane"/>
    <property type="match status" value="1"/>
</dbReference>
<protein>
    <submittedName>
        <fullName evidence="2">Sporulation and spore germination (Modular protein)</fullName>
    </submittedName>
</protein>
<dbReference type="InterPro" id="IPR019606">
    <property type="entry name" value="GerMN"/>
</dbReference>
<dbReference type="SMART" id="SM00909">
    <property type="entry name" value="Germane"/>
    <property type="match status" value="1"/>
</dbReference>
<reference evidence="2" key="1">
    <citation type="submission" date="2019-03" db="EMBL/GenBank/DDBJ databases">
        <authorList>
            <person name="Hao L."/>
        </authorList>
    </citation>
    <scope>NUCLEOTIDE SEQUENCE</scope>
</reference>
<feature type="domain" description="GerMN" evidence="1">
    <location>
        <begin position="98"/>
        <end position="187"/>
    </location>
</feature>
<organism evidence="2">
    <name type="scientific">anaerobic digester metagenome</name>
    <dbReference type="NCBI Taxonomy" id="1263854"/>
    <lineage>
        <taxon>unclassified sequences</taxon>
        <taxon>metagenomes</taxon>
        <taxon>ecological metagenomes</taxon>
    </lineage>
</organism>
<dbReference type="AlphaFoldDB" id="A0A485M5W2"/>
<evidence type="ECO:0000259" key="1">
    <source>
        <dbReference type="SMART" id="SM00909"/>
    </source>
</evidence>
<dbReference type="EMBL" id="CAADRN010000324">
    <property type="protein sequence ID" value="VFU18092.1"/>
    <property type="molecule type" value="Genomic_DNA"/>
</dbReference>
<sequence length="210" mass="22078">MDGVLTRLILLVIVVSAVVFPGGCNDNIDSGTLPYLGERGAGETLLNGGSEQAEANVEPVEEVTATGNGNLTIVLYFGNKEGYLTAEKRVIPKTPGVARAAMNELIKGPTAQSGLYASIPPGTRLKDIKIEDGLATVDFTESIQSKHPGGSAGESLTIGSIVNTLTQFPSVQEVQILVEGRVVETLAGHLDISKPLERQAEIIRPNPGTF</sequence>
<gene>
    <name evidence="2" type="ORF">SCFA_3900001</name>
</gene>
<evidence type="ECO:0000313" key="2">
    <source>
        <dbReference type="EMBL" id="VFU18092.1"/>
    </source>
</evidence>
<proteinExistence type="predicted"/>
<name>A0A485M5W2_9ZZZZ</name>